<dbReference type="Proteomes" id="UP000016927">
    <property type="component" value="Unassembled WGS sequence"/>
</dbReference>
<reference evidence="1 2" key="1">
    <citation type="journal article" date="2013" name="BMC Genomics">
        <title>Comparative genomics of parasitic silkworm microsporidia reveal an association between genome expansion and host adaptation.</title>
        <authorList>
            <person name="Pan G."/>
            <person name="Xu J."/>
            <person name="Li T."/>
            <person name="Xia Q."/>
            <person name="Liu S.L."/>
            <person name="Zhang G."/>
            <person name="Li S."/>
            <person name="Li C."/>
            <person name="Liu H."/>
            <person name="Yang L."/>
            <person name="Liu T."/>
            <person name="Zhang X."/>
            <person name="Wu Z."/>
            <person name="Fan W."/>
            <person name="Dang X."/>
            <person name="Xiang H."/>
            <person name="Tao M."/>
            <person name="Li Y."/>
            <person name="Hu J."/>
            <person name="Li Z."/>
            <person name="Lin L."/>
            <person name="Luo J."/>
            <person name="Geng L."/>
            <person name="Wang L."/>
            <person name="Long M."/>
            <person name="Wan Y."/>
            <person name="He N."/>
            <person name="Zhang Z."/>
            <person name="Lu C."/>
            <person name="Keeling P.J."/>
            <person name="Wang J."/>
            <person name="Xiang Z."/>
            <person name="Zhou Z."/>
        </authorList>
    </citation>
    <scope>NUCLEOTIDE SEQUENCE [LARGE SCALE GENOMIC DNA]</scope>
    <source>
        <strain evidence="2">CQ1 / CVCC 102059</strain>
    </source>
</reference>
<dbReference type="HOGENOM" id="CLU_103891_0_0_1"/>
<dbReference type="OMA" id="INIQIEY"/>
<gene>
    <name evidence="1" type="ORF">NBO_53g0007</name>
</gene>
<sequence>MKLAVKNYDFSHLKVLKDIIAQEKNFKIQIISLEPIDLFLEFLNINSYKYVLLVNSRPSKSHINIQIEYEDIDVNRIILYNNKRNLNFIQIVFKLTRQEKTQFLKGKVSGNIDLLLDMYPYKNTNDLINIAQGYSLDIPNIMKDSLDYTESIILLSMIRHTKLGDIVSNIKLIDQSLDNVFMIRNKILNLLDRKIISCYKDNYKINISHESLKKILERIDFDINRT</sequence>
<protein>
    <submittedName>
        <fullName evidence="1">Uncharacterized protein</fullName>
    </submittedName>
</protein>
<proteinExistence type="predicted"/>
<evidence type="ECO:0000313" key="2">
    <source>
        <dbReference type="Proteomes" id="UP000016927"/>
    </source>
</evidence>
<dbReference type="VEuPathDB" id="MicrosporidiaDB:NBO_53g0007"/>
<organism evidence="1 2">
    <name type="scientific">Nosema bombycis (strain CQ1 / CVCC 102059)</name>
    <name type="common">Microsporidian parasite</name>
    <name type="synonym">Pebrine of silkworm</name>
    <dbReference type="NCBI Taxonomy" id="578461"/>
    <lineage>
        <taxon>Eukaryota</taxon>
        <taxon>Fungi</taxon>
        <taxon>Fungi incertae sedis</taxon>
        <taxon>Microsporidia</taxon>
        <taxon>Nosematidae</taxon>
        <taxon>Nosema</taxon>
    </lineage>
</organism>
<dbReference type="EMBL" id="KB908961">
    <property type="protein sequence ID" value="EOB13882.1"/>
    <property type="molecule type" value="Genomic_DNA"/>
</dbReference>
<dbReference type="OrthoDB" id="2191343at2759"/>
<dbReference type="AlphaFoldDB" id="R0KUL2"/>
<keyword evidence="2" id="KW-1185">Reference proteome</keyword>
<name>R0KUL2_NOSB1</name>
<evidence type="ECO:0000313" key="1">
    <source>
        <dbReference type="EMBL" id="EOB13882.1"/>
    </source>
</evidence>
<accession>R0KUL2</accession>